<dbReference type="GeneID" id="54586949"/>
<evidence type="ECO:0000313" key="3">
    <source>
        <dbReference type="Proteomes" id="UP000800094"/>
    </source>
</evidence>
<sequence>MSSWLQRLRGTYDAASHADPTQRHAPSKEPGIKNPEKPAKPEPKDPNAPLKRLQLHQKCLYERTLPGKAFISAHVNRLQHGFYQSNALHEPTMDNVYFVSVHFVFHPHDPRSHRFKSAVIKVSIHGDFNPSTDYENGWYRPPPSSPRILRHAPELIYGAVSPENLQWNFSLSSSLGVSQAPVSATLNPNGGVKSSYKVYDMMSIQGSLRSLKSPLGPEYDIEDAMAVWTLEENLLQRSGLPRDFDFCLLVHKPDDVKNVYLSVDVDAVVEAWFGEYPQWYTNLSRYLPTQDLTFGFNTDIGQRFLPIHAGRGFNFADLPHPLEQYVTMPGTVYPTNDAAYDKPTSGRRRTFDDSPGQGRTFGHTATERKAIEASPILEQPVTPTRGNRTSSQAHVPTRQSWGPDTLNVRVMLEHSSPGSSGARRYSGSPTGHQEQNRTHSIRRRRSRSGLKEYSAQQALHEIARETLKEDDDPPHRASHGEGVGRTKGLEAGVNGYT</sequence>
<feature type="compositionally biased region" description="Polar residues" evidence="1">
    <location>
        <begin position="381"/>
        <end position="402"/>
    </location>
</feature>
<feature type="region of interest" description="Disordered" evidence="1">
    <location>
        <begin position="1"/>
        <end position="49"/>
    </location>
</feature>
<reference evidence="2" key="1">
    <citation type="journal article" date="2020" name="Stud. Mycol.">
        <title>101 Dothideomycetes genomes: a test case for predicting lifestyles and emergence of pathogens.</title>
        <authorList>
            <person name="Haridas S."/>
            <person name="Albert R."/>
            <person name="Binder M."/>
            <person name="Bloem J."/>
            <person name="Labutti K."/>
            <person name="Salamov A."/>
            <person name="Andreopoulos B."/>
            <person name="Baker S."/>
            <person name="Barry K."/>
            <person name="Bills G."/>
            <person name="Bluhm B."/>
            <person name="Cannon C."/>
            <person name="Castanera R."/>
            <person name="Culley D."/>
            <person name="Daum C."/>
            <person name="Ezra D."/>
            <person name="Gonzalez J."/>
            <person name="Henrissat B."/>
            <person name="Kuo A."/>
            <person name="Liang C."/>
            <person name="Lipzen A."/>
            <person name="Lutzoni F."/>
            <person name="Magnuson J."/>
            <person name="Mondo S."/>
            <person name="Nolan M."/>
            <person name="Ohm R."/>
            <person name="Pangilinan J."/>
            <person name="Park H.-J."/>
            <person name="Ramirez L."/>
            <person name="Alfaro M."/>
            <person name="Sun H."/>
            <person name="Tritt A."/>
            <person name="Yoshinaga Y."/>
            <person name="Zwiers L.-H."/>
            <person name="Turgeon B."/>
            <person name="Goodwin S."/>
            <person name="Spatafora J."/>
            <person name="Crous P."/>
            <person name="Grigoriev I."/>
        </authorList>
    </citation>
    <scope>NUCLEOTIDE SEQUENCE</scope>
    <source>
        <strain evidence="2">CBS 122368</strain>
    </source>
</reference>
<feature type="compositionally biased region" description="Basic and acidic residues" evidence="1">
    <location>
        <begin position="461"/>
        <end position="488"/>
    </location>
</feature>
<dbReference type="RefSeq" id="XP_033681774.1">
    <property type="nucleotide sequence ID" value="XM_033833619.1"/>
</dbReference>
<accession>A0A6A6IB52</accession>
<dbReference type="Proteomes" id="UP000800094">
    <property type="component" value="Unassembled WGS sequence"/>
</dbReference>
<feature type="compositionally biased region" description="Basic residues" evidence="1">
    <location>
        <begin position="439"/>
        <end position="448"/>
    </location>
</feature>
<proteinExistence type="predicted"/>
<dbReference type="EMBL" id="ML987198">
    <property type="protein sequence ID" value="KAF2246770.1"/>
    <property type="molecule type" value="Genomic_DNA"/>
</dbReference>
<gene>
    <name evidence="2" type="ORF">BU26DRAFT_567113</name>
</gene>
<evidence type="ECO:0000256" key="1">
    <source>
        <dbReference type="SAM" id="MobiDB-lite"/>
    </source>
</evidence>
<dbReference type="OrthoDB" id="4497018at2759"/>
<protein>
    <submittedName>
        <fullName evidence="2">Uncharacterized protein</fullName>
    </submittedName>
</protein>
<feature type="compositionally biased region" description="Basic and acidic residues" evidence="1">
    <location>
        <begin position="20"/>
        <end position="45"/>
    </location>
</feature>
<organism evidence="2 3">
    <name type="scientific">Trematosphaeria pertusa</name>
    <dbReference type="NCBI Taxonomy" id="390896"/>
    <lineage>
        <taxon>Eukaryota</taxon>
        <taxon>Fungi</taxon>
        <taxon>Dikarya</taxon>
        <taxon>Ascomycota</taxon>
        <taxon>Pezizomycotina</taxon>
        <taxon>Dothideomycetes</taxon>
        <taxon>Pleosporomycetidae</taxon>
        <taxon>Pleosporales</taxon>
        <taxon>Massarineae</taxon>
        <taxon>Trematosphaeriaceae</taxon>
        <taxon>Trematosphaeria</taxon>
    </lineage>
</organism>
<name>A0A6A6IB52_9PLEO</name>
<evidence type="ECO:0000313" key="2">
    <source>
        <dbReference type="EMBL" id="KAF2246770.1"/>
    </source>
</evidence>
<feature type="region of interest" description="Disordered" evidence="1">
    <location>
        <begin position="339"/>
        <end position="497"/>
    </location>
</feature>
<keyword evidence="3" id="KW-1185">Reference proteome</keyword>
<dbReference type="AlphaFoldDB" id="A0A6A6IB52"/>